<dbReference type="SMART" id="SM00347">
    <property type="entry name" value="HTH_MARR"/>
    <property type="match status" value="1"/>
</dbReference>
<dbReference type="InterPro" id="IPR036388">
    <property type="entry name" value="WH-like_DNA-bd_sf"/>
</dbReference>
<organism evidence="5 6">
    <name type="scientific">Lactobacillus gasseri (strain ATCC 33323 / DSM 20243 / BCRC 14619 / CIP 102991 / JCM 1131 / KCTC 3163 / NCIMB 11718 / NCTC 13722 / AM63)</name>
    <dbReference type="NCBI Taxonomy" id="324831"/>
    <lineage>
        <taxon>Bacteria</taxon>
        <taxon>Bacillati</taxon>
        <taxon>Bacillota</taxon>
        <taxon>Bacilli</taxon>
        <taxon>Lactobacillales</taxon>
        <taxon>Lactobacillaceae</taxon>
        <taxon>Lactobacillus</taxon>
    </lineage>
</organism>
<keyword evidence="2" id="KW-0238">DNA-binding</keyword>
<dbReference type="GO" id="GO:0003677">
    <property type="term" value="F:DNA binding"/>
    <property type="evidence" value="ECO:0007669"/>
    <property type="project" value="UniProtKB-KW"/>
</dbReference>
<dbReference type="SUPFAM" id="SSF46785">
    <property type="entry name" value="Winged helix' DNA-binding domain"/>
    <property type="match status" value="1"/>
</dbReference>
<protein>
    <submittedName>
        <fullName evidence="5">Transcriptional regulator</fullName>
    </submittedName>
</protein>
<sequence>MLYNILVRQLTKIEGGDKMETLKKLIKQAATQIDREREIFANSLGVTGVQMSVIDFLSNHENSLASQNEIEHEFNIKRSTTTIMLQRMEKHGLIIRVNDPKDKRKKQAQLTESALRIVPKIRQYMKQDNEEVLGNLSMKDVNIITAFLKNIKEGKAND</sequence>
<dbReference type="GO" id="GO:0003700">
    <property type="term" value="F:DNA-binding transcription factor activity"/>
    <property type="evidence" value="ECO:0007669"/>
    <property type="project" value="InterPro"/>
</dbReference>
<dbReference type="Gene3D" id="1.10.10.10">
    <property type="entry name" value="Winged helix-like DNA-binding domain superfamily/Winged helix DNA-binding domain"/>
    <property type="match status" value="1"/>
</dbReference>
<proteinExistence type="predicted"/>
<keyword evidence="3" id="KW-0804">Transcription</keyword>
<evidence type="ECO:0000313" key="6">
    <source>
        <dbReference type="Proteomes" id="UP000000664"/>
    </source>
</evidence>
<dbReference type="PROSITE" id="PS50995">
    <property type="entry name" value="HTH_MARR_2"/>
    <property type="match status" value="1"/>
</dbReference>
<evidence type="ECO:0000256" key="3">
    <source>
        <dbReference type="ARBA" id="ARBA00023163"/>
    </source>
</evidence>
<accession>A0A805YR51</accession>
<name>A0A805YR51_LACGA</name>
<dbReference type="PANTHER" id="PTHR42756">
    <property type="entry name" value="TRANSCRIPTIONAL REGULATOR, MARR"/>
    <property type="match status" value="1"/>
</dbReference>
<dbReference type="EMBL" id="CP000413">
    <property type="protein sequence ID" value="ABJ60785.1"/>
    <property type="molecule type" value="Genomic_DNA"/>
</dbReference>
<dbReference type="PANTHER" id="PTHR42756:SF1">
    <property type="entry name" value="TRANSCRIPTIONAL REPRESSOR OF EMRAB OPERON"/>
    <property type="match status" value="1"/>
</dbReference>
<dbReference type="InterPro" id="IPR000835">
    <property type="entry name" value="HTH_MarR-typ"/>
</dbReference>
<reference evidence="5 6" key="1">
    <citation type="journal article" date="2006" name="Proc. Natl. Acad. Sci. U.S.A.">
        <title>Comparative genomics of the lactic acid bacteria.</title>
        <authorList>
            <person name="Makarova K."/>
            <person name="Slesarev A."/>
            <person name="Wolf Y."/>
            <person name="Sorokin A."/>
            <person name="Mirkin B."/>
            <person name="Koonin E."/>
            <person name="Pavlov A."/>
            <person name="Pavlova N."/>
            <person name="Karamychev V."/>
            <person name="Polouchine N."/>
            <person name="Shakhova V."/>
            <person name="Grigoriev I."/>
            <person name="Lou Y."/>
            <person name="Rohksar D."/>
            <person name="Lucas S."/>
            <person name="Huang K."/>
            <person name="Goodstein D.M."/>
            <person name="Hawkins T."/>
            <person name="Plengvidhya V."/>
            <person name="Welker D."/>
            <person name="Hughes J."/>
            <person name="Goh Y."/>
            <person name="Benson A."/>
            <person name="Baldwin K."/>
            <person name="Lee J.H."/>
            <person name="Diaz-Muniz I."/>
            <person name="Dosti B."/>
            <person name="Smeianov V."/>
            <person name="Wechter W."/>
            <person name="Barabote R."/>
            <person name="Lorca G."/>
            <person name="Altermann E."/>
            <person name="Barrangou R."/>
            <person name="Ganesan B."/>
            <person name="Xie Y."/>
            <person name="Rawsthorne H."/>
            <person name="Tamir D."/>
            <person name="Parker C."/>
            <person name="Breidt F."/>
            <person name="Broadbent J."/>
            <person name="Hutkins R."/>
            <person name="O'Sullivan D."/>
            <person name="Steele J."/>
            <person name="Unlu G."/>
            <person name="Saier M."/>
            <person name="Klaenhammer T."/>
            <person name="Richardson P."/>
            <person name="Kozyavkin S."/>
            <person name="Weimer B."/>
            <person name="Mills D."/>
        </authorList>
    </citation>
    <scope>NUCLEOTIDE SEQUENCE [LARGE SCALE GENOMIC DNA]</scope>
    <source>
        <strain evidence="6">ATCC 33323 / DSM 20243 / BCRC 14619 / CIP 102991 / JCM 1131 / KCTC 3163 / NCIMB 11718 / NCTC 13722 / AM63</strain>
    </source>
</reference>
<dbReference type="Proteomes" id="UP000000664">
    <property type="component" value="Chromosome"/>
</dbReference>
<dbReference type="KEGG" id="lga:LGAS_1424"/>
<dbReference type="InterPro" id="IPR036390">
    <property type="entry name" value="WH_DNA-bd_sf"/>
</dbReference>
<gene>
    <name evidence="5" type="ordered locus">LGAS_1424</name>
</gene>
<dbReference type="Pfam" id="PF12802">
    <property type="entry name" value="MarR_2"/>
    <property type="match status" value="1"/>
</dbReference>
<feature type="domain" description="HTH marR-type" evidence="4">
    <location>
        <begin position="19"/>
        <end position="153"/>
    </location>
</feature>
<keyword evidence="1" id="KW-0805">Transcription regulation</keyword>
<dbReference type="PRINTS" id="PR00598">
    <property type="entry name" value="HTHMARR"/>
</dbReference>
<evidence type="ECO:0000256" key="1">
    <source>
        <dbReference type="ARBA" id="ARBA00023015"/>
    </source>
</evidence>
<dbReference type="AlphaFoldDB" id="A0A805YR51"/>
<evidence type="ECO:0000313" key="5">
    <source>
        <dbReference type="EMBL" id="ABJ60785.1"/>
    </source>
</evidence>
<evidence type="ECO:0000256" key="2">
    <source>
        <dbReference type="ARBA" id="ARBA00023125"/>
    </source>
</evidence>
<evidence type="ECO:0000259" key="4">
    <source>
        <dbReference type="PROSITE" id="PS50995"/>
    </source>
</evidence>